<proteinExistence type="predicted"/>
<organism evidence="1 2">
    <name type="scientific">Dreissena polymorpha</name>
    <name type="common">Zebra mussel</name>
    <name type="synonym">Mytilus polymorpha</name>
    <dbReference type="NCBI Taxonomy" id="45954"/>
    <lineage>
        <taxon>Eukaryota</taxon>
        <taxon>Metazoa</taxon>
        <taxon>Spiralia</taxon>
        <taxon>Lophotrochozoa</taxon>
        <taxon>Mollusca</taxon>
        <taxon>Bivalvia</taxon>
        <taxon>Autobranchia</taxon>
        <taxon>Heteroconchia</taxon>
        <taxon>Euheterodonta</taxon>
        <taxon>Imparidentia</taxon>
        <taxon>Neoheterodontei</taxon>
        <taxon>Myida</taxon>
        <taxon>Dreissenoidea</taxon>
        <taxon>Dreissenidae</taxon>
        <taxon>Dreissena</taxon>
    </lineage>
</organism>
<accession>A0A9D4D2E0</accession>
<reference evidence="1" key="2">
    <citation type="submission" date="2020-11" db="EMBL/GenBank/DDBJ databases">
        <authorList>
            <person name="McCartney M.A."/>
            <person name="Auch B."/>
            <person name="Kono T."/>
            <person name="Mallez S."/>
            <person name="Becker A."/>
            <person name="Gohl D.M."/>
            <person name="Silverstein K.A.T."/>
            <person name="Koren S."/>
            <person name="Bechman K.B."/>
            <person name="Herman A."/>
            <person name="Abrahante J.E."/>
            <person name="Garbe J."/>
        </authorList>
    </citation>
    <scope>NUCLEOTIDE SEQUENCE</scope>
    <source>
        <strain evidence="1">Duluth1</strain>
        <tissue evidence="1">Whole animal</tissue>
    </source>
</reference>
<gene>
    <name evidence="1" type="ORF">DPMN_044130</name>
</gene>
<evidence type="ECO:0000313" key="2">
    <source>
        <dbReference type="Proteomes" id="UP000828390"/>
    </source>
</evidence>
<sequence>MLDIYGPPSSEIGSDCAAETEFKPNTGPVLTLYCCWNMTVVEKVTSAEMEHEPDTGPLLTFILFRGDCSLEPSLVRGAPGLVMGPCIVEIDRIVIRDVQYKFEVIQ</sequence>
<dbReference type="AlphaFoldDB" id="A0A9D4D2E0"/>
<protein>
    <submittedName>
        <fullName evidence="1">Uncharacterized protein</fullName>
    </submittedName>
</protein>
<name>A0A9D4D2E0_DREPO</name>
<dbReference type="Proteomes" id="UP000828390">
    <property type="component" value="Unassembled WGS sequence"/>
</dbReference>
<reference evidence="1" key="1">
    <citation type="journal article" date="2019" name="bioRxiv">
        <title>The Genome of the Zebra Mussel, Dreissena polymorpha: A Resource for Invasive Species Research.</title>
        <authorList>
            <person name="McCartney M.A."/>
            <person name="Auch B."/>
            <person name="Kono T."/>
            <person name="Mallez S."/>
            <person name="Zhang Y."/>
            <person name="Obille A."/>
            <person name="Becker A."/>
            <person name="Abrahante J.E."/>
            <person name="Garbe J."/>
            <person name="Badalamenti J.P."/>
            <person name="Herman A."/>
            <person name="Mangelson H."/>
            <person name="Liachko I."/>
            <person name="Sullivan S."/>
            <person name="Sone E.D."/>
            <person name="Koren S."/>
            <person name="Silverstein K.A.T."/>
            <person name="Beckman K.B."/>
            <person name="Gohl D.M."/>
        </authorList>
    </citation>
    <scope>NUCLEOTIDE SEQUENCE</scope>
    <source>
        <strain evidence="1">Duluth1</strain>
        <tissue evidence="1">Whole animal</tissue>
    </source>
</reference>
<evidence type="ECO:0000313" key="1">
    <source>
        <dbReference type="EMBL" id="KAH3737537.1"/>
    </source>
</evidence>
<keyword evidence="2" id="KW-1185">Reference proteome</keyword>
<dbReference type="EMBL" id="JAIWYP010000011">
    <property type="protein sequence ID" value="KAH3737537.1"/>
    <property type="molecule type" value="Genomic_DNA"/>
</dbReference>
<comment type="caution">
    <text evidence="1">The sequence shown here is derived from an EMBL/GenBank/DDBJ whole genome shotgun (WGS) entry which is preliminary data.</text>
</comment>